<proteinExistence type="inferred from homology"/>
<dbReference type="SMART" id="SM00360">
    <property type="entry name" value="RRM"/>
    <property type="match status" value="1"/>
</dbReference>
<dbReference type="OrthoDB" id="10264655at2759"/>
<dbReference type="EMBL" id="KI913166">
    <property type="protein sequence ID" value="ETV70341.1"/>
    <property type="molecule type" value="Genomic_DNA"/>
</dbReference>
<accession>W4FTS0</accession>
<dbReference type="Gene3D" id="3.30.70.330">
    <property type="match status" value="1"/>
</dbReference>
<dbReference type="InterPro" id="IPR035979">
    <property type="entry name" value="RBD_domain_sf"/>
</dbReference>
<dbReference type="GeneID" id="20816028"/>
<sequence length="383" mass="42226">MEVSPNVFVSGYDHLVTKEVMWKHFEDCGTIYKVDMMESAGSGRFSFVEFTDAAAGRAAVANKDRSILGGRSLRVRYANRKTNTPHSSPPPLPPLPPTIPIALSPPPPLATSHPPTKTTTPMPTEPLGPSDPTSHWLFASTTPLLTPSYLAGISFDVETQLRRTTSWYIIDLQRKLDLPRVASLSAMTYMNRFFMLHSFSSHDRFLVASAAIFLSAKVNERTVKLTHVADASLKLATDAENASSTITLPADMDFIKSRIRQYEVILLNSLSYDVVVPQPHLALAALADRAIAQVDMARENVLAVADVFLTDAIAGTLALQLTSDELAAGALYLSCRFHRMDDWVHTTDVFSHVHIHIVASHFLAMYDVRRLPVSLQAVALIFK</sequence>
<dbReference type="RefSeq" id="XP_009840053.1">
    <property type="nucleotide sequence ID" value="XM_009841751.1"/>
</dbReference>
<gene>
    <name evidence="5" type="ORF">H257_14032</name>
</gene>
<dbReference type="GO" id="GO:0016538">
    <property type="term" value="F:cyclin-dependent protein serine/threonine kinase regulator activity"/>
    <property type="evidence" value="ECO:0007669"/>
    <property type="project" value="InterPro"/>
</dbReference>
<dbReference type="InterPro" id="IPR012677">
    <property type="entry name" value="Nucleotide-bd_a/b_plait_sf"/>
</dbReference>
<keyword evidence="1" id="KW-0694">RNA-binding</keyword>
<comment type="similarity">
    <text evidence="2">Belongs to the cyclin family.</text>
</comment>
<dbReference type="SUPFAM" id="SSF54928">
    <property type="entry name" value="RNA-binding domain, RBD"/>
    <property type="match status" value="1"/>
</dbReference>
<dbReference type="SMART" id="SM00385">
    <property type="entry name" value="CYCLIN"/>
    <property type="match status" value="1"/>
</dbReference>
<dbReference type="SUPFAM" id="SSF47954">
    <property type="entry name" value="Cyclin-like"/>
    <property type="match status" value="2"/>
</dbReference>
<dbReference type="Pfam" id="PF00076">
    <property type="entry name" value="RRM_1"/>
    <property type="match status" value="1"/>
</dbReference>
<dbReference type="InterPro" id="IPR036915">
    <property type="entry name" value="Cyclin-like_sf"/>
</dbReference>
<dbReference type="VEuPathDB" id="FungiDB:H257_14032"/>
<dbReference type="AlphaFoldDB" id="W4FTS0"/>
<evidence type="ECO:0000256" key="2">
    <source>
        <dbReference type="RuleBase" id="RU000383"/>
    </source>
</evidence>
<dbReference type="InterPro" id="IPR043198">
    <property type="entry name" value="Cyclin/Ssn8"/>
</dbReference>
<feature type="domain" description="RRM" evidence="4">
    <location>
        <begin position="5"/>
        <end position="80"/>
    </location>
</feature>
<evidence type="ECO:0000256" key="3">
    <source>
        <dbReference type="SAM" id="MobiDB-lite"/>
    </source>
</evidence>
<dbReference type="STRING" id="112090.W4FTS0"/>
<reference evidence="5" key="1">
    <citation type="submission" date="2013-12" db="EMBL/GenBank/DDBJ databases">
        <title>The Genome Sequence of Aphanomyces astaci APO3.</title>
        <authorList>
            <consortium name="The Broad Institute Genomics Platform"/>
            <person name="Russ C."/>
            <person name="Tyler B."/>
            <person name="van West P."/>
            <person name="Dieguez-Uribeondo J."/>
            <person name="Young S.K."/>
            <person name="Zeng Q."/>
            <person name="Gargeya S."/>
            <person name="Fitzgerald M."/>
            <person name="Abouelleil A."/>
            <person name="Alvarado L."/>
            <person name="Chapman S.B."/>
            <person name="Gainer-Dewar J."/>
            <person name="Goldberg J."/>
            <person name="Griggs A."/>
            <person name="Gujja S."/>
            <person name="Hansen M."/>
            <person name="Howarth C."/>
            <person name="Imamovic A."/>
            <person name="Ireland A."/>
            <person name="Larimer J."/>
            <person name="McCowan C."/>
            <person name="Murphy C."/>
            <person name="Pearson M."/>
            <person name="Poon T.W."/>
            <person name="Priest M."/>
            <person name="Roberts A."/>
            <person name="Saif S."/>
            <person name="Shea T."/>
            <person name="Sykes S."/>
            <person name="Wortman J."/>
            <person name="Nusbaum C."/>
            <person name="Birren B."/>
        </authorList>
    </citation>
    <scope>NUCLEOTIDE SEQUENCE [LARGE SCALE GENOMIC DNA]</scope>
    <source>
        <strain evidence="5">APO3</strain>
    </source>
</reference>
<feature type="region of interest" description="Disordered" evidence="3">
    <location>
        <begin position="81"/>
        <end position="130"/>
    </location>
</feature>
<name>W4FTS0_APHAT</name>
<keyword evidence="2" id="KW-0195">Cyclin</keyword>
<dbReference type="Pfam" id="PF00134">
    <property type="entry name" value="Cyclin_N"/>
    <property type="match status" value="1"/>
</dbReference>
<dbReference type="PANTHER" id="PTHR10026">
    <property type="entry name" value="CYCLIN"/>
    <property type="match status" value="1"/>
</dbReference>
<feature type="compositionally biased region" description="Low complexity" evidence="3">
    <location>
        <begin position="110"/>
        <end position="122"/>
    </location>
</feature>
<organism evidence="5">
    <name type="scientific">Aphanomyces astaci</name>
    <name type="common">Crayfish plague agent</name>
    <dbReference type="NCBI Taxonomy" id="112090"/>
    <lineage>
        <taxon>Eukaryota</taxon>
        <taxon>Sar</taxon>
        <taxon>Stramenopiles</taxon>
        <taxon>Oomycota</taxon>
        <taxon>Saprolegniomycetes</taxon>
        <taxon>Saprolegniales</taxon>
        <taxon>Verrucalvaceae</taxon>
        <taxon>Aphanomyces</taxon>
    </lineage>
</organism>
<dbReference type="PROSITE" id="PS50102">
    <property type="entry name" value="RRM"/>
    <property type="match status" value="1"/>
</dbReference>
<dbReference type="InterPro" id="IPR006671">
    <property type="entry name" value="Cyclin_N"/>
</dbReference>
<dbReference type="GO" id="GO:0003723">
    <property type="term" value="F:RNA binding"/>
    <property type="evidence" value="ECO:0007669"/>
    <property type="project" value="UniProtKB-UniRule"/>
</dbReference>
<dbReference type="InterPro" id="IPR013763">
    <property type="entry name" value="Cyclin-like_dom"/>
</dbReference>
<evidence type="ECO:0000256" key="1">
    <source>
        <dbReference type="PROSITE-ProRule" id="PRU00176"/>
    </source>
</evidence>
<feature type="compositionally biased region" description="Pro residues" evidence="3">
    <location>
        <begin position="87"/>
        <end position="109"/>
    </location>
</feature>
<protein>
    <recommendedName>
        <fullName evidence="4">RRM domain-containing protein</fullName>
    </recommendedName>
</protein>
<dbReference type="Gene3D" id="1.10.472.10">
    <property type="entry name" value="Cyclin-like"/>
    <property type="match status" value="2"/>
</dbReference>
<dbReference type="InterPro" id="IPR000504">
    <property type="entry name" value="RRM_dom"/>
</dbReference>
<evidence type="ECO:0000259" key="4">
    <source>
        <dbReference type="PROSITE" id="PS50102"/>
    </source>
</evidence>
<dbReference type="GO" id="GO:0006357">
    <property type="term" value="P:regulation of transcription by RNA polymerase II"/>
    <property type="evidence" value="ECO:0007669"/>
    <property type="project" value="InterPro"/>
</dbReference>
<evidence type="ECO:0000313" key="5">
    <source>
        <dbReference type="EMBL" id="ETV70341.1"/>
    </source>
</evidence>